<dbReference type="Pfam" id="PF10253">
    <property type="entry name" value="PRCC"/>
    <property type="match status" value="1"/>
</dbReference>
<evidence type="ECO:0000313" key="3">
    <source>
        <dbReference type="Proteomes" id="UP000186594"/>
    </source>
</evidence>
<feature type="region of interest" description="Disordered" evidence="1">
    <location>
        <begin position="148"/>
        <end position="188"/>
    </location>
</feature>
<dbReference type="InterPro" id="IPR018800">
    <property type="entry name" value="PRCC"/>
</dbReference>
<dbReference type="GO" id="GO:0005634">
    <property type="term" value="C:nucleus"/>
    <property type="evidence" value="ECO:0007669"/>
    <property type="project" value="TreeGrafter"/>
</dbReference>
<dbReference type="AlphaFoldDB" id="A0A1U7LUS9"/>
<dbReference type="STRING" id="1198029.A0A1U7LUS9"/>
<keyword evidence="3" id="KW-1185">Reference proteome</keyword>
<gene>
    <name evidence="2" type="ORF">NEOLI_001265</name>
</gene>
<evidence type="ECO:0000313" key="2">
    <source>
        <dbReference type="EMBL" id="OLL26430.1"/>
    </source>
</evidence>
<comment type="caution">
    <text evidence="2">The sequence shown here is derived from an EMBL/GenBank/DDBJ whole genome shotgun (WGS) entry which is preliminary data.</text>
</comment>
<evidence type="ECO:0000256" key="1">
    <source>
        <dbReference type="SAM" id="MobiDB-lite"/>
    </source>
</evidence>
<proteinExistence type="predicted"/>
<sequence length="282" mass="31155">MLVDYASSSESDSDPQKRYEIGKQSLKTILPPPKKSRKTAVGTKRIIIDLPATPLPNTLEEPPAKRIRTGGKGSGLSALLPAPKRSGLAKPDAASDKLDEPPLTTISFVPHSVKRKAANSSTQKPCKTAVELFPMGDSLIHRPKINSSIPSAYKPLPDLKPKLPSQKRHASPSPDPVEPHPQIQEVRANEPLSEEALQFMHGRRQPSKPADILTYNLAETYQSNEEYRTTAEETPQPVRAIGSGRHQITQLLHAVQNQKESFEEQFARNRRAKKEAGKKYGF</sequence>
<dbReference type="EMBL" id="LXFE01000183">
    <property type="protein sequence ID" value="OLL26430.1"/>
    <property type="molecule type" value="Genomic_DNA"/>
</dbReference>
<dbReference type="OrthoDB" id="2555634at2759"/>
<dbReference type="PANTHER" id="PTHR13621:SF2">
    <property type="entry name" value="PROLINE-RICH PROTEIN PRCC"/>
    <property type="match status" value="1"/>
</dbReference>
<accession>A0A1U7LUS9</accession>
<reference evidence="2 3" key="1">
    <citation type="submission" date="2016-04" db="EMBL/GenBank/DDBJ databases">
        <title>Evolutionary innovation and constraint leading to complex multicellularity in the Ascomycota.</title>
        <authorList>
            <person name="Cisse O."/>
            <person name="Nguyen A."/>
            <person name="Hewitt D.A."/>
            <person name="Jedd G."/>
            <person name="Stajich J.E."/>
        </authorList>
    </citation>
    <scope>NUCLEOTIDE SEQUENCE [LARGE SCALE GENOMIC DNA]</scope>
    <source>
        <strain evidence="2 3">DAH-3</strain>
    </source>
</reference>
<dbReference type="Proteomes" id="UP000186594">
    <property type="component" value="Unassembled WGS sequence"/>
</dbReference>
<name>A0A1U7LUS9_NEOID</name>
<dbReference type="PANTHER" id="PTHR13621">
    <property type="entry name" value="PROLINE-RICH PROTEIN PRCC"/>
    <property type="match status" value="1"/>
</dbReference>
<feature type="region of interest" description="Disordered" evidence="1">
    <location>
        <begin position="1"/>
        <end position="104"/>
    </location>
</feature>
<organism evidence="2 3">
    <name type="scientific">Neolecta irregularis (strain DAH-3)</name>
    <dbReference type="NCBI Taxonomy" id="1198029"/>
    <lineage>
        <taxon>Eukaryota</taxon>
        <taxon>Fungi</taxon>
        <taxon>Dikarya</taxon>
        <taxon>Ascomycota</taxon>
        <taxon>Taphrinomycotina</taxon>
        <taxon>Neolectales</taxon>
        <taxon>Neolectaceae</taxon>
        <taxon>Neolecta</taxon>
    </lineage>
</organism>
<protein>
    <submittedName>
        <fullName evidence="2">Pre-mRNA-splicing factor cwf20</fullName>
    </submittedName>
</protein>
<feature type="compositionally biased region" description="Polar residues" evidence="1">
    <location>
        <begin position="1"/>
        <end position="10"/>
    </location>
</feature>